<proteinExistence type="predicted"/>
<dbReference type="EMBL" id="DUZY01000005">
    <property type="protein sequence ID" value="DAD39688.1"/>
    <property type="molecule type" value="Genomic_DNA"/>
</dbReference>
<accession>A0A822ZDM0</accession>
<comment type="caution">
    <text evidence="1">The sequence shown here is derived from an EMBL/GenBank/DDBJ whole genome shotgun (WGS) entry which is preliminary data.</text>
</comment>
<name>A0A822ZDM0_NELNU</name>
<reference evidence="1 2" key="1">
    <citation type="journal article" date="2020" name="Mol. Biol. Evol.">
        <title>Distinct Expression and Methylation Patterns for Genes with Different Fates following a Single Whole-Genome Duplication in Flowering Plants.</title>
        <authorList>
            <person name="Shi T."/>
            <person name="Rahmani R.S."/>
            <person name="Gugger P.F."/>
            <person name="Wang M."/>
            <person name="Li H."/>
            <person name="Zhang Y."/>
            <person name="Li Z."/>
            <person name="Wang Q."/>
            <person name="Van de Peer Y."/>
            <person name="Marchal K."/>
            <person name="Chen J."/>
        </authorList>
    </citation>
    <scope>NUCLEOTIDE SEQUENCE [LARGE SCALE GENOMIC DNA]</scope>
    <source>
        <tissue evidence="1">Leaf</tissue>
    </source>
</reference>
<dbReference type="Proteomes" id="UP000607653">
    <property type="component" value="Unassembled WGS sequence"/>
</dbReference>
<dbReference type="AlphaFoldDB" id="A0A822ZDM0"/>
<evidence type="ECO:0000313" key="2">
    <source>
        <dbReference type="Proteomes" id="UP000607653"/>
    </source>
</evidence>
<protein>
    <submittedName>
        <fullName evidence="1">Uncharacterized protein</fullName>
    </submittedName>
</protein>
<organism evidence="1 2">
    <name type="scientific">Nelumbo nucifera</name>
    <name type="common">Sacred lotus</name>
    <dbReference type="NCBI Taxonomy" id="4432"/>
    <lineage>
        <taxon>Eukaryota</taxon>
        <taxon>Viridiplantae</taxon>
        <taxon>Streptophyta</taxon>
        <taxon>Embryophyta</taxon>
        <taxon>Tracheophyta</taxon>
        <taxon>Spermatophyta</taxon>
        <taxon>Magnoliopsida</taxon>
        <taxon>Proteales</taxon>
        <taxon>Nelumbonaceae</taxon>
        <taxon>Nelumbo</taxon>
    </lineage>
</organism>
<sequence length="46" mass="5373">MFVHVRNTNLFCETSHLSHIVKKREKRKAHHLICTCRWLPEMAGGG</sequence>
<keyword evidence="2" id="KW-1185">Reference proteome</keyword>
<gene>
    <name evidence="1" type="ORF">HUJ06_014011</name>
</gene>
<evidence type="ECO:0000313" key="1">
    <source>
        <dbReference type="EMBL" id="DAD39688.1"/>
    </source>
</evidence>